<name>A0A8S5MBP0_9CAUD</name>
<reference evidence="2" key="1">
    <citation type="journal article" date="2021" name="Proc. Natl. Acad. Sci. U.S.A.">
        <title>A Catalog of Tens of Thousands of Viruses from Human Metagenomes Reveals Hidden Associations with Chronic Diseases.</title>
        <authorList>
            <person name="Tisza M.J."/>
            <person name="Buck C.B."/>
        </authorList>
    </citation>
    <scope>NUCLEOTIDE SEQUENCE</scope>
    <source>
        <strain evidence="2">CtNQr16</strain>
    </source>
</reference>
<dbReference type="EMBL" id="BK014863">
    <property type="protein sequence ID" value="DAD79347.1"/>
    <property type="molecule type" value="Genomic_DNA"/>
</dbReference>
<evidence type="ECO:0000256" key="1">
    <source>
        <dbReference type="SAM" id="Phobius"/>
    </source>
</evidence>
<accession>A0A8S5MBP0</accession>
<keyword evidence="1" id="KW-0472">Membrane</keyword>
<proteinExistence type="predicted"/>
<keyword evidence="1" id="KW-0812">Transmembrane</keyword>
<keyword evidence="1" id="KW-1133">Transmembrane helix</keyword>
<organism evidence="2">
    <name type="scientific">Myoviridae sp. ctNQr16</name>
    <dbReference type="NCBI Taxonomy" id="2826644"/>
    <lineage>
        <taxon>Viruses</taxon>
        <taxon>Duplodnaviria</taxon>
        <taxon>Heunggongvirae</taxon>
        <taxon>Uroviricota</taxon>
        <taxon>Caudoviricetes</taxon>
    </lineage>
</organism>
<protein>
    <recommendedName>
        <fullName evidence="3">Holin-like toxin</fullName>
    </recommendedName>
</protein>
<evidence type="ECO:0000313" key="2">
    <source>
        <dbReference type="EMBL" id="DAD79347.1"/>
    </source>
</evidence>
<feature type="transmembrane region" description="Helical" evidence="1">
    <location>
        <begin position="6"/>
        <end position="25"/>
    </location>
</feature>
<sequence length="29" mass="3329">MVTYSDLFAFVTMLCSVIALVITYFSHKK</sequence>
<evidence type="ECO:0008006" key="3">
    <source>
        <dbReference type="Google" id="ProtNLM"/>
    </source>
</evidence>